<feature type="transmembrane region" description="Helical" evidence="1">
    <location>
        <begin position="12"/>
        <end position="31"/>
    </location>
</feature>
<dbReference type="EMBL" id="CP157485">
    <property type="protein sequence ID" value="XBO45850.1"/>
    <property type="molecule type" value="Genomic_DNA"/>
</dbReference>
<evidence type="ECO:0008006" key="3">
    <source>
        <dbReference type="Google" id="ProtNLM"/>
    </source>
</evidence>
<keyword evidence="1" id="KW-0472">Membrane</keyword>
<proteinExistence type="predicted"/>
<sequence>MKHSKYTYRREIFTRIWAILLLGVFLNATLIESLHHHTAKDTPHHTSYSKYNAQLVSAKLKCKLCEVLKHQSHFFDRPVPLAFLLPINKPGIKPCAYLMKQPVAYILSFSNKGPPDLMA</sequence>
<reference evidence="2" key="1">
    <citation type="submission" date="2024-05" db="EMBL/GenBank/DDBJ databases">
        <authorList>
            <person name="Kim S."/>
            <person name="Heo J."/>
            <person name="Choi H."/>
            <person name="Choi Y."/>
            <person name="Kwon S.-W."/>
            <person name="Kim Y."/>
        </authorList>
    </citation>
    <scope>NUCLEOTIDE SEQUENCE</scope>
    <source>
        <strain evidence="2">KACC 23697</strain>
    </source>
</reference>
<keyword evidence="1" id="KW-0812">Transmembrane</keyword>
<keyword evidence="1" id="KW-1133">Transmembrane helix</keyword>
<dbReference type="AlphaFoldDB" id="A0AAU7K034"/>
<organism evidence="2">
    <name type="scientific">Pedobacter sp. KACC 23697</name>
    <dbReference type="NCBI Taxonomy" id="3149230"/>
    <lineage>
        <taxon>Bacteria</taxon>
        <taxon>Pseudomonadati</taxon>
        <taxon>Bacteroidota</taxon>
        <taxon>Sphingobacteriia</taxon>
        <taxon>Sphingobacteriales</taxon>
        <taxon>Sphingobacteriaceae</taxon>
        <taxon>Pedobacter</taxon>
    </lineage>
</organism>
<evidence type="ECO:0000256" key="1">
    <source>
        <dbReference type="SAM" id="Phobius"/>
    </source>
</evidence>
<dbReference type="RefSeq" id="WP_406823431.1">
    <property type="nucleotide sequence ID" value="NZ_CP157485.1"/>
</dbReference>
<name>A0AAU7K034_9SPHI</name>
<evidence type="ECO:0000313" key="2">
    <source>
        <dbReference type="EMBL" id="XBO45850.1"/>
    </source>
</evidence>
<protein>
    <recommendedName>
        <fullName evidence="3">DUF2946 domain-containing protein</fullName>
    </recommendedName>
</protein>
<gene>
    <name evidence="2" type="ORF">ABEG20_11160</name>
</gene>
<accession>A0AAU7K034</accession>